<keyword evidence="2" id="KW-0444">Lipid biosynthesis</keyword>
<evidence type="ECO:0000256" key="2">
    <source>
        <dbReference type="ARBA" id="ARBA00022516"/>
    </source>
</evidence>
<evidence type="ECO:0000256" key="5">
    <source>
        <dbReference type="ARBA" id="ARBA00022989"/>
    </source>
</evidence>
<dbReference type="GO" id="GO:0043772">
    <property type="term" value="F:acyl-phosphate glycerol-3-phosphate acyltransferase activity"/>
    <property type="evidence" value="ECO:0007669"/>
    <property type="project" value="InterPro"/>
</dbReference>
<evidence type="ECO:0000256" key="4">
    <source>
        <dbReference type="ARBA" id="ARBA00022692"/>
    </source>
</evidence>
<evidence type="ECO:0000256" key="1">
    <source>
        <dbReference type="ARBA" id="ARBA00022475"/>
    </source>
</evidence>
<sequence length="199" mass="22363">MWDKVIIIFLQFLSGSIMYSYLIAKLLNIDLRKVRDGNPGAYNLWISTNWKIGLIGALLDYFKGIYPLLWFVRYKDIKDKWLITVSALAGIFGHVFSPFMGGKGGKGVAVSFGAWTVVTGLEGPLFLGLSMFIFNLAKMHGATPEEDALKVLYGFLCLIPYVVYKVFTGHLYILLLYLGNFGIIAYSHRNELLKVFANA</sequence>
<evidence type="ECO:0000256" key="6">
    <source>
        <dbReference type="ARBA" id="ARBA00023098"/>
    </source>
</evidence>
<keyword evidence="7 10" id="KW-0472">Membrane</keyword>
<dbReference type="EMBL" id="DSZN01000041">
    <property type="protein sequence ID" value="HGQ85206.1"/>
    <property type="molecule type" value="Genomic_DNA"/>
</dbReference>
<keyword evidence="3 11" id="KW-0808">Transferase</keyword>
<protein>
    <submittedName>
        <fullName evidence="11">Glycerol-3-phosphate acyltransferase</fullName>
    </submittedName>
</protein>
<reference evidence="11" key="1">
    <citation type="journal article" date="2020" name="mSystems">
        <title>Genome- and Community-Level Interaction Insights into Carbon Utilization and Element Cycling Functions of Hydrothermarchaeota in Hydrothermal Sediment.</title>
        <authorList>
            <person name="Zhou Z."/>
            <person name="Liu Y."/>
            <person name="Xu W."/>
            <person name="Pan J."/>
            <person name="Luo Z.H."/>
            <person name="Li M."/>
        </authorList>
    </citation>
    <scope>NUCLEOTIDE SEQUENCE [LARGE SCALE GENOMIC DNA]</scope>
    <source>
        <strain evidence="11">SpSt-6</strain>
    </source>
</reference>
<gene>
    <name evidence="11" type="ORF">ENT66_02185</name>
</gene>
<feature type="transmembrane region" description="Helical" evidence="10">
    <location>
        <begin position="6"/>
        <end position="24"/>
    </location>
</feature>
<feature type="transmembrane region" description="Helical" evidence="10">
    <location>
        <begin position="112"/>
        <end position="136"/>
    </location>
</feature>
<keyword evidence="11" id="KW-0012">Acyltransferase</keyword>
<dbReference type="Pfam" id="PF02660">
    <property type="entry name" value="G3P_acyltransf"/>
    <property type="match status" value="1"/>
</dbReference>
<evidence type="ECO:0000313" key="11">
    <source>
        <dbReference type="EMBL" id="HGQ85206.1"/>
    </source>
</evidence>
<keyword evidence="8" id="KW-0594">Phospholipid biosynthesis</keyword>
<evidence type="ECO:0000256" key="3">
    <source>
        <dbReference type="ARBA" id="ARBA00022679"/>
    </source>
</evidence>
<keyword evidence="5 10" id="KW-1133">Transmembrane helix</keyword>
<keyword evidence="6" id="KW-0443">Lipid metabolism</keyword>
<dbReference type="SMART" id="SM01207">
    <property type="entry name" value="G3P_acyltransf"/>
    <property type="match status" value="1"/>
</dbReference>
<proteinExistence type="predicted"/>
<accession>A0A7C4NUT6</accession>
<dbReference type="PANTHER" id="PTHR30309">
    <property type="entry name" value="INNER MEMBRANE PROTEIN YGIH"/>
    <property type="match status" value="1"/>
</dbReference>
<evidence type="ECO:0000256" key="10">
    <source>
        <dbReference type="SAM" id="Phobius"/>
    </source>
</evidence>
<comment type="caution">
    <text evidence="11">The sequence shown here is derived from an EMBL/GenBank/DDBJ whole genome shotgun (WGS) entry which is preliminary data.</text>
</comment>
<evidence type="ECO:0000256" key="7">
    <source>
        <dbReference type="ARBA" id="ARBA00023136"/>
    </source>
</evidence>
<dbReference type="PANTHER" id="PTHR30309:SF1">
    <property type="entry name" value="GLYCEROL-3-PHOSPHATE ACYLTRANSFERASE 1"/>
    <property type="match status" value="1"/>
</dbReference>
<evidence type="ECO:0000256" key="9">
    <source>
        <dbReference type="ARBA" id="ARBA00023264"/>
    </source>
</evidence>
<name>A0A7C4NUT6_9BACT</name>
<evidence type="ECO:0000256" key="8">
    <source>
        <dbReference type="ARBA" id="ARBA00023209"/>
    </source>
</evidence>
<keyword evidence="4 10" id="KW-0812">Transmembrane</keyword>
<keyword evidence="9" id="KW-1208">Phospholipid metabolism</keyword>
<keyword evidence="1" id="KW-1003">Cell membrane</keyword>
<feature type="transmembrane region" description="Helical" evidence="10">
    <location>
        <begin position="81"/>
        <end position="100"/>
    </location>
</feature>
<dbReference type="GO" id="GO:0005886">
    <property type="term" value="C:plasma membrane"/>
    <property type="evidence" value="ECO:0007669"/>
    <property type="project" value="InterPro"/>
</dbReference>
<organism evidence="11">
    <name type="scientific">Thermodesulfobacterium geofontis</name>
    <dbReference type="NCBI Taxonomy" id="1295609"/>
    <lineage>
        <taxon>Bacteria</taxon>
        <taxon>Pseudomonadati</taxon>
        <taxon>Thermodesulfobacteriota</taxon>
        <taxon>Thermodesulfobacteria</taxon>
        <taxon>Thermodesulfobacteriales</taxon>
        <taxon>Thermodesulfobacteriaceae</taxon>
        <taxon>Thermodesulfobacterium</taxon>
    </lineage>
</organism>
<dbReference type="AlphaFoldDB" id="A0A7C4NUT6"/>
<dbReference type="GO" id="GO:0008654">
    <property type="term" value="P:phospholipid biosynthetic process"/>
    <property type="evidence" value="ECO:0007669"/>
    <property type="project" value="UniProtKB-KW"/>
</dbReference>
<feature type="transmembrane region" description="Helical" evidence="10">
    <location>
        <begin position="148"/>
        <end position="164"/>
    </location>
</feature>
<dbReference type="InterPro" id="IPR003811">
    <property type="entry name" value="G3P_acylTferase_PlsY"/>
</dbReference>